<accession>A0A678XZM4</accession>
<dbReference type="GO" id="GO:0016102">
    <property type="term" value="P:diterpenoid biosynthetic process"/>
    <property type="evidence" value="ECO:0007669"/>
    <property type="project" value="InterPro"/>
</dbReference>
<evidence type="ECO:0000259" key="5">
    <source>
        <dbReference type="Pfam" id="PF03936"/>
    </source>
</evidence>
<evidence type="ECO:0000256" key="1">
    <source>
        <dbReference type="ARBA" id="ARBA00001936"/>
    </source>
</evidence>
<feature type="domain" description="Terpene synthase N-terminal" evidence="4">
    <location>
        <begin position="41"/>
        <end position="215"/>
    </location>
</feature>
<dbReference type="GO" id="GO:0000287">
    <property type="term" value="F:magnesium ion binding"/>
    <property type="evidence" value="ECO:0007669"/>
    <property type="project" value="InterPro"/>
</dbReference>
<comment type="cofactor">
    <cofactor evidence="1">
        <name>Mn(2+)</name>
        <dbReference type="ChEBI" id="CHEBI:29035"/>
    </cofactor>
</comment>
<dbReference type="InterPro" id="IPR005630">
    <property type="entry name" value="Terpene_synthase_metal-bd"/>
</dbReference>
<dbReference type="SUPFAM" id="SSF48576">
    <property type="entry name" value="Terpenoid synthases"/>
    <property type="match status" value="1"/>
</dbReference>
<dbReference type="AlphaFoldDB" id="A0A678XZM4"/>
<evidence type="ECO:0000256" key="2">
    <source>
        <dbReference type="ARBA" id="ARBA00022723"/>
    </source>
</evidence>
<dbReference type="FunFam" id="1.10.600.10:FF:000007">
    <property type="entry name" value="Isoprene synthase, chloroplastic"/>
    <property type="match status" value="1"/>
</dbReference>
<evidence type="ECO:0000256" key="3">
    <source>
        <dbReference type="ARBA" id="ARBA00023211"/>
    </source>
</evidence>
<evidence type="ECO:0000313" key="6">
    <source>
        <dbReference type="EMBL" id="AZM65214.1"/>
    </source>
</evidence>
<dbReference type="SFLD" id="SFLDS00005">
    <property type="entry name" value="Isoprenoid_Synthase_Type_I"/>
    <property type="match status" value="1"/>
</dbReference>
<feature type="domain" description="Terpene synthase metal-binding" evidence="5">
    <location>
        <begin position="273"/>
        <end position="514"/>
    </location>
</feature>
<name>A0A678XZM4_SANAL</name>
<dbReference type="InterPro" id="IPR008949">
    <property type="entry name" value="Isoprenoid_synthase_dom_sf"/>
</dbReference>
<dbReference type="SFLD" id="SFLDG01019">
    <property type="entry name" value="Terpene_Cyclase_Like_1_C_Termi"/>
    <property type="match status" value="1"/>
</dbReference>
<dbReference type="InterPro" id="IPR034741">
    <property type="entry name" value="Terpene_cyclase-like_1_C"/>
</dbReference>
<organism evidence="6">
    <name type="scientific">Santalum album</name>
    <name type="common">Indian sandalwood</name>
    <dbReference type="NCBI Taxonomy" id="35974"/>
    <lineage>
        <taxon>Eukaryota</taxon>
        <taxon>Viridiplantae</taxon>
        <taxon>Streptophyta</taxon>
        <taxon>Embryophyta</taxon>
        <taxon>Tracheophyta</taxon>
        <taxon>Spermatophyta</taxon>
        <taxon>Magnoliopsida</taxon>
        <taxon>eudicotyledons</taxon>
        <taxon>Gunneridae</taxon>
        <taxon>Pentapetalae</taxon>
        <taxon>Santalales</taxon>
        <taxon>Santalaceae</taxon>
        <taxon>Santalum</taxon>
    </lineage>
</organism>
<dbReference type="PANTHER" id="PTHR31225">
    <property type="entry name" value="OS04G0344100 PROTEIN-RELATED"/>
    <property type="match status" value="1"/>
</dbReference>
<dbReference type="PANTHER" id="PTHR31225:SF94">
    <property type="entry name" value="ALPHA-FARNESENE SYNTHASE"/>
    <property type="match status" value="1"/>
</dbReference>
<sequence length="573" mass="65523">MVYLRASSVEQQQQCGDIQAVDNQPLDTIDQRRCTNYKPNIWNYDAIQSLTSEYWGKMLVKRVEKLREDVAHLLSNAQDQTTKLELVNWIEKLGLANLFPNEIKEALDAIALDENQKDLPAVALRFRLLRQHGYNVPQDVFNAFMGASVGQFIDGKHVNIEGMTALLEASHLGLESESMLTDAKAFSTAHLKGIRPCVEEEQLGSSMVQEIGRALELSMHHRVQWFDVKWNISAYESEEKCNFSMLHLAKLNFNMVQATHQDNLKDMSRWWRNLGLAKSMNFTRDRLVESFLWAVGVAFEPEFGCLRKWLTKTINLVLVIDDVYDAYGSLEELESFTHAIEMWDSKEVQQLPKCMKICFQALHNTIFEIANEIQKERGGSSVLPHLKKAWRDFCMALFVEAKWYNMGYTPSLQEYLDNGWVSSCGPLLCAHALLAVIQQEDPIEDVKSILEKNQDIVQYSSLIIRLCNDIGTSTAEAERGDAASSILCYMQEANVPEETARKQIKEMISTTWKKINGRLMDQSSPWVQPFVRMVINMARVAHCIYQHGDGFGVQDRKTRVHVLSLLFKPLSLD</sequence>
<dbReference type="Pfam" id="PF01397">
    <property type="entry name" value="Terpene_synth"/>
    <property type="match status" value="1"/>
</dbReference>
<dbReference type="Gene3D" id="1.50.10.130">
    <property type="entry name" value="Terpene synthase, N-terminal domain"/>
    <property type="match status" value="1"/>
</dbReference>
<dbReference type="InterPro" id="IPR008930">
    <property type="entry name" value="Terpenoid_cyclase/PrenylTrfase"/>
</dbReference>
<dbReference type="SUPFAM" id="SSF48239">
    <property type="entry name" value="Terpenoid cyclases/Protein prenyltransferases"/>
    <property type="match status" value="1"/>
</dbReference>
<reference evidence="6" key="1">
    <citation type="submission" date="2017-10" db="EMBL/GenBank/DDBJ databases">
        <title>Identification and functional characterization of six sandalwood terpene synthases potentially involved in abiotic stress.</title>
        <authorList>
            <person name="Zhang X."/>
            <person name="Niu M."/>
            <person name="Teixeira Da Silva J.A."/>
            <person name="Ma G."/>
        </authorList>
    </citation>
    <scope>NUCLEOTIDE SEQUENCE</scope>
</reference>
<proteinExistence type="evidence at transcript level"/>
<dbReference type="CDD" id="cd00684">
    <property type="entry name" value="Terpene_cyclase_plant_C1"/>
    <property type="match status" value="1"/>
</dbReference>
<protein>
    <submittedName>
        <fullName evidence="6">Alpha-farnesene synthase</fullName>
    </submittedName>
</protein>
<dbReference type="InterPro" id="IPR036965">
    <property type="entry name" value="Terpene_synth_N_sf"/>
</dbReference>
<dbReference type="InterPro" id="IPR044814">
    <property type="entry name" value="Terpene_cyclase_plant_C1"/>
</dbReference>
<keyword evidence="3" id="KW-0464">Manganese</keyword>
<dbReference type="InterPro" id="IPR001906">
    <property type="entry name" value="Terpene_synth_N"/>
</dbReference>
<evidence type="ECO:0000259" key="4">
    <source>
        <dbReference type="Pfam" id="PF01397"/>
    </source>
</evidence>
<dbReference type="Pfam" id="PF03936">
    <property type="entry name" value="Terpene_synth_C"/>
    <property type="match status" value="1"/>
</dbReference>
<dbReference type="Gene3D" id="1.10.600.10">
    <property type="entry name" value="Farnesyl Diphosphate Synthase"/>
    <property type="match status" value="1"/>
</dbReference>
<keyword evidence="2" id="KW-0479">Metal-binding</keyword>
<dbReference type="GO" id="GO:0010333">
    <property type="term" value="F:terpene synthase activity"/>
    <property type="evidence" value="ECO:0007669"/>
    <property type="project" value="InterPro"/>
</dbReference>
<dbReference type="EMBL" id="MG280894">
    <property type="protein sequence ID" value="AZM65214.1"/>
    <property type="molecule type" value="mRNA"/>
</dbReference>
<dbReference type="InterPro" id="IPR050148">
    <property type="entry name" value="Terpene_synthase-like"/>
</dbReference>